<reference evidence="1" key="1">
    <citation type="submission" date="2018-02" db="EMBL/GenBank/DDBJ databases">
        <title>Rhizophora mucronata_Transcriptome.</title>
        <authorList>
            <person name="Meera S.P."/>
            <person name="Sreeshan A."/>
            <person name="Augustine A."/>
        </authorList>
    </citation>
    <scope>NUCLEOTIDE SEQUENCE</scope>
    <source>
        <tissue evidence="1">Leaf</tissue>
    </source>
</reference>
<dbReference type="AlphaFoldDB" id="A0A2P2K2G9"/>
<evidence type="ECO:0000313" key="1">
    <source>
        <dbReference type="EMBL" id="MBW99913.1"/>
    </source>
</evidence>
<organism evidence="1">
    <name type="scientific">Rhizophora mucronata</name>
    <name type="common">Asiatic mangrove</name>
    <dbReference type="NCBI Taxonomy" id="61149"/>
    <lineage>
        <taxon>Eukaryota</taxon>
        <taxon>Viridiplantae</taxon>
        <taxon>Streptophyta</taxon>
        <taxon>Embryophyta</taxon>
        <taxon>Tracheophyta</taxon>
        <taxon>Spermatophyta</taxon>
        <taxon>Magnoliopsida</taxon>
        <taxon>eudicotyledons</taxon>
        <taxon>Gunneridae</taxon>
        <taxon>Pentapetalae</taxon>
        <taxon>rosids</taxon>
        <taxon>fabids</taxon>
        <taxon>Malpighiales</taxon>
        <taxon>Rhizophoraceae</taxon>
        <taxon>Rhizophora</taxon>
    </lineage>
</organism>
<proteinExistence type="predicted"/>
<dbReference type="EMBL" id="GGEC01019430">
    <property type="protein sequence ID" value="MBW99913.1"/>
    <property type="molecule type" value="Transcribed_RNA"/>
</dbReference>
<accession>A0A2P2K2G9</accession>
<sequence length="66" mass="7689">MTRNIYRHTCALYTQTTFLREKWTSGSTPKKCKNADVQESIPQLMQKVQLVRKQNLACLTSKSLDR</sequence>
<protein>
    <submittedName>
        <fullName evidence="1">Uncharacterized protein</fullName>
    </submittedName>
</protein>
<name>A0A2P2K2G9_RHIMU</name>